<dbReference type="EMBL" id="OZ075136">
    <property type="protein sequence ID" value="CAL5004151.1"/>
    <property type="molecule type" value="Genomic_DNA"/>
</dbReference>
<evidence type="ECO:0008006" key="4">
    <source>
        <dbReference type="Google" id="ProtNLM"/>
    </source>
</evidence>
<feature type="signal peptide" evidence="1">
    <location>
        <begin position="1"/>
        <end position="24"/>
    </location>
</feature>
<gene>
    <name evidence="2" type="ORF">URODEC1_LOCUS66742</name>
</gene>
<dbReference type="PANTHER" id="PTHR34838:SF9">
    <property type="entry name" value="PECTINESTERASE INHIBITOR DOMAIN-CONTAINING PROTEIN"/>
    <property type="match status" value="1"/>
</dbReference>
<dbReference type="SUPFAM" id="SSF101148">
    <property type="entry name" value="Plant invertase/pectin methylesterase inhibitor"/>
    <property type="match status" value="1"/>
</dbReference>
<reference evidence="2" key="1">
    <citation type="submission" date="2024-10" db="EMBL/GenBank/DDBJ databases">
        <authorList>
            <person name="Ryan C."/>
        </authorList>
    </citation>
    <scope>NUCLEOTIDE SEQUENCE [LARGE SCALE GENOMIC DNA]</scope>
</reference>
<dbReference type="AlphaFoldDB" id="A0ABC9BPE0"/>
<keyword evidence="1" id="KW-0732">Signal</keyword>
<accession>A0ABC9BPE0</accession>
<dbReference type="InterPro" id="IPR035513">
    <property type="entry name" value="Invertase/methylesterase_inhib"/>
</dbReference>
<dbReference type="PANTHER" id="PTHR34838">
    <property type="entry name" value="OS08G0142100 PROTEIN-RELATED"/>
    <property type="match status" value="1"/>
</dbReference>
<dbReference type="Gene3D" id="1.20.140.40">
    <property type="entry name" value="Invertase/pectin methylesterase inhibitor family protein"/>
    <property type="match status" value="1"/>
</dbReference>
<name>A0ABC9BPE0_9POAL</name>
<dbReference type="Proteomes" id="UP001497457">
    <property type="component" value="Chromosome 26rd"/>
</dbReference>
<proteinExistence type="predicted"/>
<evidence type="ECO:0000313" key="2">
    <source>
        <dbReference type="EMBL" id="CAL5004151.1"/>
    </source>
</evidence>
<protein>
    <recommendedName>
        <fullName evidence="4">Pectinesterase inhibitor domain-containing protein</fullName>
    </recommendedName>
</protein>
<evidence type="ECO:0000313" key="3">
    <source>
        <dbReference type="Proteomes" id="UP001497457"/>
    </source>
</evidence>
<sequence>MERAMTLVVLTTTLAALFLTGTDACDNIPSLTWNMTCSMACKTPQLFDVCKETLKDEPYISAMTVYASVAAKRATKAYDDTVYKMADIVATGVPGEERDAYLSCTNRYATARIQMEAAIADMDGCHFERTTQEYDEAVAAVKTCGEKLKAGWPLVAAVAADLDVTTVAANLGALVIARSSSKKP</sequence>
<keyword evidence="3" id="KW-1185">Reference proteome</keyword>
<feature type="chain" id="PRO_5044817171" description="Pectinesterase inhibitor domain-containing protein" evidence="1">
    <location>
        <begin position="25"/>
        <end position="184"/>
    </location>
</feature>
<organism evidence="2 3">
    <name type="scientific">Urochloa decumbens</name>
    <dbReference type="NCBI Taxonomy" id="240449"/>
    <lineage>
        <taxon>Eukaryota</taxon>
        <taxon>Viridiplantae</taxon>
        <taxon>Streptophyta</taxon>
        <taxon>Embryophyta</taxon>
        <taxon>Tracheophyta</taxon>
        <taxon>Spermatophyta</taxon>
        <taxon>Magnoliopsida</taxon>
        <taxon>Liliopsida</taxon>
        <taxon>Poales</taxon>
        <taxon>Poaceae</taxon>
        <taxon>PACMAD clade</taxon>
        <taxon>Panicoideae</taxon>
        <taxon>Panicodae</taxon>
        <taxon>Paniceae</taxon>
        <taxon>Melinidinae</taxon>
        <taxon>Urochloa</taxon>
    </lineage>
</organism>
<evidence type="ECO:0000256" key="1">
    <source>
        <dbReference type="SAM" id="SignalP"/>
    </source>
</evidence>